<dbReference type="Proteomes" id="UP001323798">
    <property type="component" value="Chromosome"/>
</dbReference>
<keyword evidence="5" id="KW-1185">Reference proteome</keyword>
<comment type="similarity">
    <text evidence="1">Belongs to the bacterial solute-binding protein 1 family.</text>
</comment>
<gene>
    <name evidence="4" type="ORF">SM116_03700</name>
</gene>
<organism evidence="4 5">
    <name type="scientific">Microbacterium rhizosphaerae</name>
    <dbReference type="NCBI Taxonomy" id="1678237"/>
    <lineage>
        <taxon>Bacteria</taxon>
        <taxon>Bacillati</taxon>
        <taxon>Actinomycetota</taxon>
        <taxon>Actinomycetes</taxon>
        <taxon>Micrococcales</taxon>
        <taxon>Microbacteriaceae</taxon>
        <taxon>Microbacterium</taxon>
    </lineage>
</organism>
<sequence length="446" mass="46925">MITRRTRHSMLAVGIALATAGTLAACSSGAGSGSSTAGGSAATGKDPSSFTVLTANENPTLAKELDALAANQCKAENKALPLSHQTTAQADVVQKVTLLASQGSLPAHFIAGTAMVRPDGDLGKGKLVLDYKKALTDLGAWDDVLPAASSTVQSVYGQMVSLPYQYNVEGIWYNKEIFSKLGLTPPQTFDDLLADAKKVKDAGYTPFAIDGKDAWPITRLIGMYIFRNVGPDAMKDIQSGKAKLTDAAYVKAATQVQQMAKDGYFGEGFISKDAATANNDFLTGKAAMKYDGSWLLANINDKTQNKIGADSIGLMPFPAVSGGKGSIDQWAANAGAAMAMSTKSYGPKVSAWLKCITQNYGSQALQDAGVISGFKVNKAVTDIPAPTKMVQEKVAGIKQTVLWFEALMDAKSTALAQSNVSLLTTGQMSPQDYMSQLQSSVDANKQ</sequence>
<accession>A0ABZ0SM01</accession>
<dbReference type="InterPro" id="IPR050490">
    <property type="entry name" value="Bact_solute-bd_prot1"/>
</dbReference>
<name>A0ABZ0SM01_9MICO</name>
<evidence type="ECO:0000256" key="2">
    <source>
        <dbReference type="ARBA" id="ARBA00022448"/>
    </source>
</evidence>
<reference evidence="4 5" key="1">
    <citation type="submission" date="2023-11" db="EMBL/GenBank/DDBJ databases">
        <title>Genome sequence of Microbacterium rhizosphaerae KACC 19337.</title>
        <authorList>
            <person name="Choi H."/>
            <person name="Kim S."/>
            <person name="Kim Y."/>
            <person name="Kwon S.-W."/>
            <person name="Heo J."/>
        </authorList>
    </citation>
    <scope>NUCLEOTIDE SEQUENCE [LARGE SCALE GENOMIC DNA]</scope>
    <source>
        <strain evidence="4 5">KACC 19337</strain>
    </source>
</reference>
<dbReference type="PANTHER" id="PTHR43649">
    <property type="entry name" value="ARABINOSE-BINDING PROTEIN-RELATED"/>
    <property type="match status" value="1"/>
</dbReference>
<dbReference type="Gene3D" id="3.40.190.10">
    <property type="entry name" value="Periplasmic binding protein-like II"/>
    <property type="match status" value="2"/>
</dbReference>
<evidence type="ECO:0000313" key="4">
    <source>
        <dbReference type="EMBL" id="WPR90404.1"/>
    </source>
</evidence>
<evidence type="ECO:0000256" key="3">
    <source>
        <dbReference type="SAM" id="SignalP"/>
    </source>
</evidence>
<feature type="chain" id="PRO_5045741589" evidence="3">
    <location>
        <begin position="25"/>
        <end position="446"/>
    </location>
</feature>
<keyword evidence="2" id="KW-0813">Transport</keyword>
<dbReference type="SUPFAM" id="SSF53850">
    <property type="entry name" value="Periplasmic binding protein-like II"/>
    <property type="match status" value="1"/>
</dbReference>
<dbReference type="EMBL" id="CP139368">
    <property type="protein sequence ID" value="WPR90404.1"/>
    <property type="molecule type" value="Genomic_DNA"/>
</dbReference>
<dbReference type="RefSeq" id="WP_320943116.1">
    <property type="nucleotide sequence ID" value="NZ_BAABEU010000011.1"/>
</dbReference>
<evidence type="ECO:0000256" key="1">
    <source>
        <dbReference type="ARBA" id="ARBA00008520"/>
    </source>
</evidence>
<dbReference type="PROSITE" id="PS51257">
    <property type="entry name" value="PROKAR_LIPOPROTEIN"/>
    <property type="match status" value="1"/>
</dbReference>
<dbReference type="InterPro" id="IPR006059">
    <property type="entry name" value="SBP"/>
</dbReference>
<evidence type="ECO:0000313" key="5">
    <source>
        <dbReference type="Proteomes" id="UP001323798"/>
    </source>
</evidence>
<protein>
    <submittedName>
        <fullName evidence="4">Extracellular solute-binding protein</fullName>
    </submittedName>
</protein>
<keyword evidence="3" id="KW-0732">Signal</keyword>
<feature type="signal peptide" evidence="3">
    <location>
        <begin position="1"/>
        <end position="24"/>
    </location>
</feature>
<dbReference type="PANTHER" id="PTHR43649:SF29">
    <property type="entry name" value="OSMOPROTECTIVE COMPOUNDS-BINDING PROTEIN GGTB"/>
    <property type="match status" value="1"/>
</dbReference>
<dbReference type="Pfam" id="PF01547">
    <property type="entry name" value="SBP_bac_1"/>
    <property type="match status" value="1"/>
</dbReference>
<proteinExistence type="inferred from homology"/>